<accession>A0A1E3BAI6</accession>
<organism evidence="2 3">
    <name type="scientific">Aspergillus cristatus</name>
    <name type="common">Chinese Fuzhuan brick tea-fermentation fungus</name>
    <name type="synonym">Eurotium cristatum</name>
    <dbReference type="NCBI Taxonomy" id="573508"/>
    <lineage>
        <taxon>Eukaryota</taxon>
        <taxon>Fungi</taxon>
        <taxon>Dikarya</taxon>
        <taxon>Ascomycota</taxon>
        <taxon>Pezizomycotina</taxon>
        <taxon>Eurotiomycetes</taxon>
        <taxon>Eurotiomycetidae</taxon>
        <taxon>Eurotiales</taxon>
        <taxon>Aspergillaceae</taxon>
        <taxon>Aspergillus</taxon>
        <taxon>Aspergillus subgen. Aspergillus</taxon>
    </lineage>
</organism>
<name>A0A1E3BAI6_ASPCR</name>
<dbReference type="AlphaFoldDB" id="A0A1E3BAI6"/>
<reference evidence="2 3" key="1">
    <citation type="journal article" date="2016" name="BMC Genomics">
        <title>Comparative genomic and transcriptomic analyses of the Fuzhuan brick tea-fermentation fungus Aspergillus cristatus.</title>
        <authorList>
            <person name="Ge Y."/>
            <person name="Wang Y."/>
            <person name="Liu Y."/>
            <person name="Tan Y."/>
            <person name="Ren X."/>
            <person name="Zhang X."/>
            <person name="Hyde K.D."/>
            <person name="Liu Y."/>
            <person name="Liu Z."/>
        </authorList>
    </citation>
    <scope>NUCLEOTIDE SEQUENCE [LARGE SCALE GENOMIC DNA]</scope>
    <source>
        <strain evidence="2 3">GZAAS20.1005</strain>
    </source>
</reference>
<keyword evidence="3" id="KW-1185">Reference proteome</keyword>
<protein>
    <submittedName>
        <fullName evidence="2">Uncharacterized protein</fullName>
    </submittedName>
</protein>
<comment type="caution">
    <text evidence="2">The sequence shown here is derived from an EMBL/GenBank/DDBJ whole genome shotgun (WGS) entry which is preliminary data.</text>
</comment>
<gene>
    <name evidence="2" type="ORF">SI65_06676</name>
</gene>
<dbReference type="EMBL" id="JXNT01000007">
    <property type="protein sequence ID" value="ODM17888.1"/>
    <property type="molecule type" value="Genomic_DNA"/>
</dbReference>
<sequence>MDDDLAHMVEVLALALQHDPLGRYFQLDTYGLPTSHPIDYHQSRRWFSDLVTLLQREGSILAGLHDGGAVSVWLPPQMTNLAGSDSKKHPSFTSKSIADEEALSTEAKK</sequence>
<dbReference type="Proteomes" id="UP000094569">
    <property type="component" value="Unassembled WGS sequence"/>
</dbReference>
<evidence type="ECO:0000313" key="3">
    <source>
        <dbReference type="Proteomes" id="UP000094569"/>
    </source>
</evidence>
<proteinExistence type="predicted"/>
<evidence type="ECO:0000313" key="2">
    <source>
        <dbReference type="EMBL" id="ODM17888.1"/>
    </source>
</evidence>
<feature type="region of interest" description="Disordered" evidence="1">
    <location>
        <begin position="83"/>
        <end position="109"/>
    </location>
</feature>
<evidence type="ECO:0000256" key="1">
    <source>
        <dbReference type="SAM" id="MobiDB-lite"/>
    </source>
</evidence>
<dbReference type="VEuPathDB" id="FungiDB:SI65_06676"/>